<dbReference type="InterPro" id="IPR029044">
    <property type="entry name" value="Nucleotide-diphossugar_trans"/>
</dbReference>
<dbReference type="Gene3D" id="3.90.550.10">
    <property type="entry name" value="Spore Coat Polysaccharide Biosynthesis Protein SpsA, Chain A"/>
    <property type="match status" value="1"/>
</dbReference>
<dbReference type="PANTHER" id="PTHR47183:SF3">
    <property type="entry name" value="TRANSFERASE"/>
    <property type="match status" value="1"/>
</dbReference>
<evidence type="ECO:0000313" key="2">
    <source>
        <dbReference type="EMBL" id="MCV7230279.1"/>
    </source>
</evidence>
<gene>
    <name evidence="2" type="ORF">H7J73_30150</name>
</gene>
<dbReference type="InterPro" id="IPR005835">
    <property type="entry name" value="NTP_transferase_dom"/>
</dbReference>
<feature type="domain" description="Nucleotidyl transferase" evidence="1">
    <location>
        <begin position="3"/>
        <end position="227"/>
    </location>
</feature>
<dbReference type="Pfam" id="PF00483">
    <property type="entry name" value="NTP_transferase"/>
    <property type="match status" value="1"/>
</dbReference>
<keyword evidence="3" id="KW-1185">Reference proteome</keyword>
<proteinExistence type="predicted"/>
<dbReference type="RefSeq" id="WP_264071544.1">
    <property type="nucleotide sequence ID" value="NZ_JACKTY010000049.1"/>
</dbReference>
<keyword evidence="2" id="KW-0808">Transferase</keyword>
<name>A0ABT3CL60_9MYCO</name>
<keyword evidence="2" id="KW-0548">Nucleotidyltransferase</keyword>
<evidence type="ECO:0000259" key="1">
    <source>
        <dbReference type="Pfam" id="PF00483"/>
    </source>
</evidence>
<organism evidence="2 3">
    <name type="scientific">Mycolicibacterium komossense</name>
    <dbReference type="NCBI Taxonomy" id="1779"/>
    <lineage>
        <taxon>Bacteria</taxon>
        <taxon>Bacillati</taxon>
        <taxon>Actinomycetota</taxon>
        <taxon>Actinomycetes</taxon>
        <taxon>Mycobacteriales</taxon>
        <taxon>Mycobacteriaceae</taxon>
        <taxon>Mycolicibacterium</taxon>
    </lineage>
</organism>
<dbReference type="Proteomes" id="UP001526201">
    <property type="component" value="Unassembled WGS sequence"/>
</dbReference>
<dbReference type="PANTHER" id="PTHR47183">
    <property type="entry name" value="GLUCOSE-1-PHOSPHATE CYTIDYLYLTRANSFERASE-RELATED"/>
    <property type="match status" value="1"/>
</dbReference>
<dbReference type="EMBL" id="JACKTY010000049">
    <property type="protein sequence ID" value="MCV7230279.1"/>
    <property type="molecule type" value="Genomic_DNA"/>
</dbReference>
<dbReference type="GO" id="GO:0016779">
    <property type="term" value="F:nucleotidyltransferase activity"/>
    <property type="evidence" value="ECO:0007669"/>
    <property type="project" value="UniProtKB-KW"/>
</dbReference>
<sequence length="275" mass="30697">MKVVLFCGGYGMRMRNGSEDMIPKPMQMVGPRPLIWHVMRYYAHFGHKDFILCLGYGAAHIKNYFLTYQEAISNDFIIRDGQVELIQSDISDWSITFVDTGPESAIGERLRRVRQFVEGDDYFLANYADVLTDAPLNDMIDEVKAAGAAASMMIVPPQSSFHCVEVNDAGSVTGITPVAQLPIWENGGFFVLSADVLELLTENCDLVEDVCGKLASEDRLYGYKHVGFWKPADTFKERAELEAGYLRGDRPWMLWEKADPESPPAPLAAAATPSR</sequence>
<comment type="caution">
    <text evidence="2">The sequence shown here is derived from an EMBL/GenBank/DDBJ whole genome shotgun (WGS) entry which is preliminary data.</text>
</comment>
<dbReference type="InterPro" id="IPR013446">
    <property type="entry name" value="G1P_cyt_trans-like"/>
</dbReference>
<reference evidence="2 3" key="1">
    <citation type="journal article" date="2022" name="BMC Genomics">
        <title>Comparative genome analysis of mycobacteria focusing on tRNA and non-coding RNA.</title>
        <authorList>
            <person name="Behra P.R.K."/>
            <person name="Pettersson B.M.F."/>
            <person name="Ramesh M."/>
            <person name="Das S."/>
            <person name="Dasgupta S."/>
            <person name="Kirsebom L.A."/>
        </authorList>
    </citation>
    <scope>NUCLEOTIDE SEQUENCE [LARGE SCALE GENOMIC DNA]</scope>
    <source>
        <strain evidence="2 3">DSM 44078</strain>
    </source>
</reference>
<evidence type="ECO:0000313" key="3">
    <source>
        <dbReference type="Proteomes" id="UP001526201"/>
    </source>
</evidence>
<dbReference type="SUPFAM" id="SSF53448">
    <property type="entry name" value="Nucleotide-diphospho-sugar transferases"/>
    <property type="match status" value="1"/>
</dbReference>
<protein>
    <submittedName>
        <fullName evidence="2">Glucose-1-phosphate cytidylyltransferase</fullName>
    </submittedName>
</protein>
<accession>A0ABT3CL60</accession>